<organism evidence="1 2">
    <name type="scientific">Paenibacillus agri</name>
    <dbReference type="NCBI Taxonomy" id="2744309"/>
    <lineage>
        <taxon>Bacteria</taxon>
        <taxon>Bacillati</taxon>
        <taxon>Bacillota</taxon>
        <taxon>Bacilli</taxon>
        <taxon>Bacillales</taxon>
        <taxon>Paenibacillaceae</taxon>
        <taxon>Paenibacillus</taxon>
    </lineage>
</organism>
<dbReference type="Proteomes" id="UP000564806">
    <property type="component" value="Unassembled WGS sequence"/>
</dbReference>
<dbReference type="RefSeq" id="WP_175371308.1">
    <property type="nucleotide sequence ID" value="NZ_JABWCS010000203.1"/>
</dbReference>
<protein>
    <recommendedName>
        <fullName evidence="3">Fe/B12 periplasmic-binding domain-containing protein</fullName>
    </recommendedName>
</protein>
<keyword evidence="2" id="KW-1185">Reference proteome</keyword>
<accession>A0A850EK35</accession>
<evidence type="ECO:0000313" key="2">
    <source>
        <dbReference type="Proteomes" id="UP000564806"/>
    </source>
</evidence>
<sequence>MPASIPVHLQKIILLGDNPGNLLALGMDPNLILQSDYGDAEDAMTNEAVSKSAPSTMFNRSAPTYERLRILPARSGWQRTEYWCMR</sequence>
<reference evidence="1" key="1">
    <citation type="submission" date="2020-06" db="EMBL/GenBank/DDBJ databases">
        <title>Paenibacillus sp. nov., isolated from soil.</title>
        <authorList>
            <person name="Seo Y.L."/>
        </authorList>
    </citation>
    <scope>NUCLEOTIDE SEQUENCE [LARGE SCALE GENOMIC DNA]</scope>
    <source>
        <strain evidence="1">JW14</strain>
    </source>
</reference>
<dbReference type="EMBL" id="JABWCS010000203">
    <property type="protein sequence ID" value="NUU60736.1"/>
    <property type="molecule type" value="Genomic_DNA"/>
</dbReference>
<proteinExistence type="predicted"/>
<dbReference type="AlphaFoldDB" id="A0A850EK35"/>
<evidence type="ECO:0000313" key="1">
    <source>
        <dbReference type="EMBL" id="NUU60736.1"/>
    </source>
</evidence>
<gene>
    <name evidence="1" type="ORF">HPT30_10305</name>
</gene>
<comment type="caution">
    <text evidence="1">The sequence shown here is derived from an EMBL/GenBank/DDBJ whole genome shotgun (WGS) entry which is preliminary data.</text>
</comment>
<name>A0A850EK35_9BACL</name>
<evidence type="ECO:0008006" key="3">
    <source>
        <dbReference type="Google" id="ProtNLM"/>
    </source>
</evidence>